<comment type="caution">
    <text evidence="1">The sequence shown here is derived from an EMBL/GenBank/DDBJ whole genome shotgun (WGS) entry which is preliminary data.</text>
</comment>
<gene>
    <name evidence="1" type="ORF">T01_12965</name>
</gene>
<accession>A0A0V1BFX9</accession>
<sequence>MHKYAVITFPFIFSNFREEICITMQYYVRTSVTLGTSHAEEEIEWTLFYVVNVKQPDSED</sequence>
<proteinExistence type="predicted"/>
<dbReference type="Proteomes" id="UP000054776">
    <property type="component" value="Unassembled WGS sequence"/>
</dbReference>
<keyword evidence="2" id="KW-1185">Reference proteome</keyword>
<dbReference type="OrthoDB" id="10499819at2759"/>
<organism evidence="1 2">
    <name type="scientific">Trichinella spiralis</name>
    <name type="common">Trichina worm</name>
    <dbReference type="NCBI Taxonomy" id="6334"/>
    <lineage>
        <taxon>Eukaryota</taxon>
        <taxon>Metazoa</taxon>
        <taxon>Ecdysozoa</taxon>
        <taxon>Nematoda</taxon>
        <taxon>Enoplea</taxon>
        <taxon>Dorylaimia</taxon>
        <taxon>Trichinellida</taxon>
        <taxon>Trichinellidae</taxon>
        <taxon>Trichinella</taxon>
    </lineage>
</organism>
<evidence type="ECO:0000313" key="2">
    <source>
        <dbReference type="Proteomes" id="UP000054776"/>
    </source>
</evidence>
<evidence type="ECO:0000313" key="1">
    <source>
        <dbReference type="EMBL" id="KRY35853.1"/>
    </source>
</evidence>
<name>A0A0V1BFX9_TRISP</name>
<protein>
    <submittedName>
        <fullName evidence="1">Uncharacterized protein</fullName>
    </submittedName>
</protein>
<dbReference type="AlphaFoldDB" id="A0A0V1BFX9"/>
<dbReference type="InParanoid" id="A0A0V1BFX9"/>
<reference evidence="1 2" key="1">
    <citation type="submission" date="2015-01" db="EMBL/GenBank/DDBJ databases">
        <title>Evolution of Trichinella species and genotypes.</title>
        <authorList>
            <person name="Korhonen P.K."/>
            <person name="Edoardo P."/>
            <person name="Giuseppe L.R."/>
            <person name="Gasser R.B."/>
        </authorList>
    </citation>
    <scope>NUCLEOTIDE SEQUENCE [LARGE SCALE GENOMIC DNA]</scope>
    <source>
        <strain evidence="1">ISS3</strain>
    </source>
</reference>
<dbReference type="EMBL" id="JYDH01000049">
    <property type="protein sequence ID" value="KRY35853.1"/>
    <property type="molecule type" value="Genomic_DNA"/>
</dbReference>